<name>R8NA28_BACCX</name>
<evidence type="ECO:0000313" key="4">
    <source>
        <dbReference type="EMBL" id="EOP43177.1"/>
    </source>
</evidence>
<evidence type="ECO:0000313" key="5">
    <source>
        <dbReference type="Proteomes" id="UP000014020"/>
    </source>
</evidence>
<keyword evidence="1" id="KW-0285">Flavoprotein</keyword>
<dbReference type="InterPro" id="IPR051799">
    <property type="entry name" value="NADH_flavin_oxidoreductase"/>
</dbReference>
<protein>
    <recommendedName>
        <fullName evidence="3">NADH:flavin oxidoreductase/NADH oxidase N-terminal domain-containing protein</fullName>
    </recommendedName>
</protein>
<proteinExistence type="predicted"/>
<dbReference type="Pfam" id="PF00724">
    <property type="entry name" value="Oxidored_FMN"/>
    <property type="match status" value="1"/>
</dbReference>
<comment type="caution">
    <text evidence="4">The sequence shown here is derived from an EMBL/GenBank/DDBJ whole genome shotgun (WGS) entry which is preliminary data.</text>
</comment>
<feature type="domain" description="NADH:flavin oxidoreductase/NADH oxidase N-terminal" evidence="3">
    <location>
        <begin position="3"/>
        <end position="90"/>
    </location>
</feature>
<organism evidence="4 5">
    <name type="scientific">Bacillus cereus (strain VD146)</name>
    <dbReference type="NCBI Taxonomy" id="1053236"/>
    <lineage>
        <taxon>Bacteria</taxon>
        <taxon>Bacillati</taxon>
        <taxon>Bacillota</taxon>
        <taxon>Bacilli</taxon>
        <taxon>Bacillales</taxon>
        <taxon>Bacillaceae</taxon>
        <taxon>Bacillus</taxon>
        <taxon>Bacillus cereus group</taxon>
    </lineage>
</organism>
<dbReference type="HOGENOM" id="CLU_2434595_0_0_9"/>
<dbReference type="InterPro" id="IPR013785">
    <property type="entry name" value="Aldolase_TIM"/>
</dbReference>
<dbReference type="SUPFAM" id="SSF51395">
    <property type="entry name" value="FMN-linked oxidoreductases"/>
    <property type="match status" value="1"/>
</dbReference>
<evidence type="ECO:0000259" key="3">
    <source>
        <dbReference type="Pfam" id="PF00724"/>
    </source>
</evidence>
<sequence>MVLPRELSHDENLEVICDFWEMTRRVIEAGFDGVEIHGAHRFLLQNFFSPFFNRREDEWGGSLENRLRFPLAAVREIQSVIKKYGVRVRL</sequence>
<keyword evidence="2" id="KW-0560">Oxidoreductase</keyword>
<dbReference type="EMBL" id="AHFE01000037">
    <property type="protein sequence ID" value="EOP43177.1"/>
    <property type="molecule type" value="Genomic_DNA"/>
</dbReference>
<dbReference type="Proteomes" id="UP000014020">
    <property type="component" value="Unassembled WGS sequence"/>
</dbReference>
<dbReference type="PANTHER" id="PTHR43656:SF2">
    <property type="entry name" value="BINDING OXIDOREDUCTASE, PUTATIVE (AFU_ORTHOLOGUE AFUA_2G08260)-RELATED"/>
    <property type="match status" value="1"/>
</dbReference>
<gene>
    <name evidence="4" type="ORF">IK1_00227</name>
</gene>
<accession>R8NA28</accession>
<reference evidence="5" key="1">
    <citation type="submission" date="2012-12" db="EMBL/GenBank/DDBJ databases">
        <title>The genome sequence of Bacillus cereus VD146.</title>
        <authorList>
            <consortium name="The Broad Institute Genome Sequencing Platform"/>
            <consortium name="The Broad Institute Genome Sequencing Center for Infectious Disease"/>
            <person name="Feldgarden M."/>
            <person name="Van der Auwera G.A."/>
            <person name="Mahillon J."/>
            <person name="Duprez V."/>
            <person name="Timmery S."/>
            <person name="Mattelet C."/>
            <person name="Dierick K."/>
            <person name="Sun M."/>
            <person name="Yu Z."/>
            <person name="Zhu L."/>
            <person name="Hu X."/>
            <person name="Shank E.B."/>
            <person name="Swiecicka I."/>
            <person name="Hansen B.M."/>
            <person name="Andrup L."/>
            <person name="Walker B."/>
            <person name="Young S.K."/>
            <person name="Zeng Q."/>
            <person name="Gargeya S."/>
            <person name="Fitzgerald M."/>
            <person name="Haas B."/>
            <person name="Abouelleil A."/>
            <person name="Alvarado L."/>
            <person name="Arachchi H.M."/>
            <person name="Berlin A.M."/>
            <person name="Chapman S.B."/>
            <person name="Dewar J."/>
            <person name="Goldberg J."/>
            <person name="Griggs A."/>
            <person name="Gujja S."/>
            <person name="Hansen M."/>
            <person name="Howarth C."/>
            <person name="Imamovic A."/>
            <person name="Larimer J."/>
            <person name="McCowan C."/>
            <person name="Murphy C."/>
            <person name="Neiman D."/>
            <person name="Pearson M."/>
            <person name="Priest M."/>
            <person name="Roberts A."/>
            <person name="Saif S."/>
            <person name="Shea T."/>
            <person name="Sisk P."/>
            <person name="Sykes S."/>
            <person name="Wortman J."/>
            <person name="Nusbaum C."/>
            <person name="Birren B."/>
        </authorList>
    </citation>
    <scope>NUCLEOTIDE SEQUENCE [LARGE SCALE GENOMIC DNA]</scope>
    <source>
        <strain evidence="5">VD146</strain>
    </source>
</reference>
<evidence type="ECO:0000256" key="1">
    <source>
        <dbReference type="ARBA" id="ARBA00022630"/>
    </source>
</evidence>
<dbReference type="Gene3D" id="3.20.20.70">
    <property type="entry name" value="Aldolase class I"/>
    <property type="match status" value="1"/>
</dbReference>
<dbReference type="GO" id="GO:0016491">
    <property type="term" value="F:oxidoreductase activity"/>
    <property type="evidence" value="ECO:0007669"/>
    <property type="project" value="UniProtKB-KW"/>
</dbReference>
<dbReference type="PATRIC" id="fig|1053236.3.peg.1582"/>
<evidence type="ECO:0000256" key="2">
    <source>
        <dbReference type="ARBA" id="ARBA00023002"/>
    </source>
</evidence>
<dbReference type="GO" id="GO:0010181">
    <property type="term" value="F:FMN binding"/>
    <property type="evidence" value="ECO:0007669"/>
    <property type="project" value="InterPro"/>
</dbReference>
<dbReference type="PANTHER" id="PTHR43656">
    <property type="entry name" value="BINDING OXIDOREDUCTASE, PUTATIVE (AFU_ORTHOLOGUE AFUA_2G08260)-RELATED"/>
    <property type="match status" value="1"/>
</dbReference>
<dbReference type="InterPro" id="IPR001155">
    <property type="entry name" value="OxRdtase_FMN_N"/>
</dbReference>
<dbReference type="AlphaFoldDB" id="R8NA28"/>